<keyword evidence="2" id="KW-1185">Reference proteome</keyword>
<proteinExistence type="predicted"/>
<comment type="caution">
    <text evidence="1">The sequence shown here is derived from an EMBL/GenBank/DDBJ whole genome shotgun (WGS) entry which is preliminary data.</text>
</comment>
<reference evidence="1" key="1">
    <citation type="submission" date="2022-07" db="EMBL/GenBank/DDBJ databases">
        <title>Phylogenomic reconstructions and comparative analyses of Kickxellomycotina fungi.</title>
        <authorList>
            <person name="Reynolds N.K."/>
            <person name="Stajich J.E."/>
            <person name="Barry K."/>
            <person name="Grigoriev I.V."/>
            <person name="Crous P."/>
            <person name="Smith M.E."/>
        </authorList>
    </citation>
    <scope>NUCLEOTIDE SEQUENCE</scope>
    <source>
        <strain evidence="1">Benny 63K</strain>
    </source>
</reference>
<dbReference type="EMBL" id="JANBPG010000610">
    <property type="protein sequence ID" value="KAJ1895072.1"/>
    <property type="molecule type" value="Genomic_DNA"/>
</dbReference>
<sequence length="82" mass="8891">IHESIVELAAIFGQMQGMVIDQGTMLDRIDYNVENTVVNVAAAAEELVQADRHHKGAVGNKCIVALAVVVIVLVVILLIKWL</sequence>
<evidence type="ECO:0000313" key="2">
    <source>
        <dbReference type="Proteomes" id="UP001150581"/>
    </source>
</evidence>
<name>A0ACC1IIM2_9FUNG</name>
<dbReference type="Proteomes" id="UP001150581">
    <property type="component" value="Unassembled WGS sequence"/>
</dbReference>
<feature type="non-terminal residue" evidence="1">
    <location>
        <position position="1"/>
    </location>
</feature>
<protein>
    <submittedName>
        <fullName evidence="1">Integral membrane protein SED5</fullName>
    </submittedName>
</protein>
<accession>A0ACC1IIM2</accession>
<gene>
    <name evidence="1" type="primary">tlg2</name>
    <name evidence="1" type="ORF">LPJ66_004804</name>
</gene>
<organism evidence="1 2">
    <name type="scientific">Kickxella alabastrina</name>
    <dbReference type="NCBI Taxonomy" id="61397"/>
    <lineage>
        <taxon>Eukaryota</taxon>
        <taxon>Fungi</taxon>
        <taxon>Fungi incertae sedis</taxon>
        <taxon>Zoopagomycota</taxon>
        <taxon>Kickxellomycotina</taxon>
        <taxon>Kickxellomycetes</taxon>
        <taxon>Kickxellales</taxon>
        <taxon>Kickxellaceae</taxon>
        <taxon>Kickxella</taxon>
    </lineage>
</organism>
<evidence type="ECO:0000313" key="1">
    <source>
        <dbReference type="EMBL" id="KAJ1895072.1"/>
    </source>
</evidence>